<evidence type="ECO:0000313" key="3">
    <source>
        <dbReference type="Proteomes" id="UP000325155"/>
    </source>
</evidence>
<feature type="compositionally biased region" description="Basic and acidic residues" evidence="1">
    <location>
        <begin position="327"/>
        <end position="359"/>
    </location>
</feature>
<dbReference type="EMBL" id="CP043315">
    <property type="protein sequence ID" value="QEK37845.1"/>
    <property type="molecule type" value="Genomic_DNA"/>
</dbReference>
<keyword evidence="3" id="KW-1185">Reference proteome</keyword>
<organism evidence="2 3">
    <name type="scientific">Candidatus Cytomitobacter indipagum</name>
    <dbReference type="NCBI Taxonomy" id="2601575"/>
    <lineage>
        <taxon>Bacteria</taxon>
        <taxon>Pseudomonadati</taxon>
        <taxon>Pseudomonadota</taxon>
        <taxon>Alphaproteobacteria</taxon>
        <taxon>Holosporales</taxon>
        <taxon>Holosporaceae</taxon>
        <taxon>Candidatus Cytomitobacter</taxon>
    </lineage>
</organism>
<feature type="compositionally biased region" description="Basic and acidic residues" evidence="1">
    <location>
        <begin position="405"/>
        <end position="421"/>
    </location>
</feature>
<feature type="region of interest" description="Disordered" evidence="1">
    <location>
        <begin position="327"/>
        <end position="421"/>
    </location>
</feature>
<name>A0A5C0UCV5_9PROT</name>
<gene>
    <name evidence="2" type="ORF">FZC35_00375</name>
</gene>
<dbReference type="Proteomes" id="UP000325155">
    <property type="component" value="Chromosome"/>
</dbReference>
<evidence type="ECO:0000256" key="1">
    <source>
        <dbReference type="SAM" id="MobiDB-lite"/>
    </source>
</evidence>
<dbReference type="AlphaFoldDB" id="A0A5C0UCV5"/>
<evidence type="ECO:0000313" key="2">
    <source>
        <dbReference type="EMBL" id="QEK37845.1"/>
    </source>
</evidence>
<feature type="compositionally biased region" description="Basic and acidic residues" evidence="1">
    <location>
        <begin position="369"/>
        <end position="395"/>
    </location>
</feature>
<protein>
    <submittedName>
        <fullName evidence="2">Uncharacterized protein</fullName>
    </submittedName>
</protein>
<accession>A0A5C0UCV5</accession>
<sequence>MKTKILCLCIAQCIVSGGENAGHMGLSPSLNPLSQSSTCSVAPCQNSDISEQAGIYHDLHTDSETGSVIDPKDIPSKQIAALLSIASRTTDIATQKQLNALLDEMKFNDAESETDEVTSTYKCESADKSQESRTEQLEAAERAMINAEYDKFYIELSDEFLNENNQIVSYLMEICSINERTLRKIVGEECHRLYIERNQIHQFVILLNKYLSYTAEYSTLDRNRTAKEQDDEFNSIKSSFLAEEANIRIAQSSTMIDEAQKYSNALLSEFIQHYIDFSEQDENIRRILLQNEQDISWNQLEIQMNKDYQLSYQTVTNNLILSLIKKDSESEKRNQEQDQRIEELKRKNAALEKRNKEQFDAMSKLSKSTKQEQDQKIEELKKKDAALEKRNKEQFDAMSKLSKSTKQEQDQKIEELKKKDAELEKRNQEQFDAISKLSKSTKQEQDQKIEELKKKDAKLEKRNKKQFDEMKEKAKKVDELYNRFSHALPFDFEIKNDKNTMLIEKGTKLPFTKEYALLRGDDSYHLYKNKQPMKNKLIDKQAGRLMCNNAYRAEICIYIDGRISVRLFHEKLEDNKRIQYIGNILTDGGFQEGV</sequence>
<dbReference type="RefSeq" id="WP_148980692.1">
    <property type="nucleotide sequence ID" value="NZ_CP043315.1"/>
</dbReference>
<reference evidence="2 3" key="1">
    <citation type="submission" date="2019-08" db="EMBL/GenBank/DDBJ databases">
        <title>Highly reduced genomes of protist endosymbionts show evolutionary convergence.</title>
        <authorList>
            <person name="George E."/>
            <person name="Husnik F."/>
            <person name="Tashyreva D."/>
            <person name="Prokopchuk G."/>
            <person name="Horak A."/>
            <person name="Kwong W.K."/>
            <person name="Lukes J."/>
            <person name="Keeling P.J."/>
        </authorList>
    </citation>
    <scope>NUCLEOTIDE SEQUENCE [LARGE SCALE GENOMIC DNA]</scope>
    <source>
        <strain evidence="2">1605</strain>
    </source>
</reference>
<dbReference type="KEGG" id="cip:FZC35_00375"/>
<proteinExistence type="predicted"/>